<feature type="coiled-coil region" evidence="1">
    <location>
        <begin position="640"/>
        <end position="674"/>
    </location>
</feature>
<dbReference type="GO" id="GO:0032007">
    <property type="term" value="P:negative regulation of TOR signaling"/>
    <property type="evidence" value="ECO:0007669"/>
    <property type="project" value="TreeGrafter"/>
</dbReference>
<feature type="compositionally biased region" description="Basic and acidic residues" evidence="2">
    <location>
        <begin position="977"/>
        <end position="996"/>
    </location>
</feature>
<feature type="coiled-coil region" evidence="1">
    <location>
        <begin position="801"/>
        <end position="858"/>
    </location>
</feature>
<evidence type="ECO:0000313" key="4">
    <source>
        <dbReference type="Proteomes" id="UP001283341"/>
    </source>
</evidence>
<name>A0AAE0M5E2_9PEZI</name>
<dbReference type="Proteomes" id="UP001283341">
    <property type="component" value="Unassembled WGS sequence"/>
</dbReference>
<feature type="region of interest" description="Disordered" evidence="2">
    <location>
        <begin position="422"/>
        <end position="453"/>
    </location>
</feature>
<keyword evidence="4" id="KW-1185">Reference proteome</keyword>
<dbReference type="EMBL" id="JAUEDM010000004">
    <property type="protein sequence ID" value="KAK3318499.1"/>
    <property type="molecule type" value="Genomic_DNA"/>
</dbReference>
<dbReference type="GO" id="GO:0033596">
    <property type="term" value="C:TSC1-TSC2 complex"/>
    <property type="evidence" value="ECO:0007669"/>
    <property type="project" value="TreeGrafter"/>
</dbReference>
<proteinExistence type="predicted"/>
<dbReference type="PANTHER" id="PTHR15154:SF2">
    <property type="entry name" value="HAMARTIN"/>
    <property type="match status" value="1"/>
</dbReference>
<feature type="compositionally biased region" description="Polar residues" evidence="2">
    <location>
        <begin position="485"/>
        <end position="500"/>
    </location>
</feature>
<gene>
    <name evidence="3" type="ORF">B0H66DRAFT_240646</name>
</gene>
<feature type="compositionally biased region" description="Polar residues" evidence="2">
    <location>
        <begin position="931"/>
        <end position="947"/>
    </location>
</feature>
<feature type="coiled-coil region" evidence="1">
    <location>
        <begin position="707"/>
        <end position="775"/>
    </location>
</feature>
<dbReference type="InterPro" id="IPR007483">
    <property type="entry name" value="Hamartin"/>
</dbReference>
<organism evidence="3 4">
    <name type="scientific">Apodospora peruviana</name>
    <dbReference type="NCBI Taxonomy" id="516989"/>
    <lineage>
        <taxon>Eukaryota</taxon>
        <taxon>Fungi</taxon>
        <taxon>Dikarya</taxon>
        <taxon>Ascomycota</taxon>
        <taxon>Pezizomycotina</taxon>
        <taxon>Sordariomycetes</taxon>
        <taxon>Sordariomycetidae</taxon>
        <taxon>Sordariales</taxon>
        <taxon>Lasiosphaeriaceae</taxon>
        <taxon>Apodospora</taxon>
    </lineage>
</organism>
<keyword evidence="1" id="KW-0175">Coiled coil</keyword>
<comment type="caution">
    <text evidence="3">The sequence shown here is derived from an EMBL/GenBank/DDBJ whole genome shotgun (WGS) entry which is preliminary data.</text>
</comment>
<dbReference type="SUPFAM" id="SSF48371">
    <property type="entry name" value="ARM repeat"/>
    <property type="match status" value="1"/>
</dbReference>
<dbReference type="PANTHER" id="PTHR15154">
    <property type="entry name" value="HAMARTIN"/>
    <property type="match status" value="1"/>
</dbReference>
<evidence type="ECO:0000256" key="2">
    <source>
        <dbReference type="SAM" id="MobiDB-lite"/>
    </source>
</evidence>
<dbReference type="InterPro" id="IPR016024">
    <property type="entry name" value="ARM-type_fold"/>
</dbReference>
<feature type="region of interest" description="Disordered" evidence="2">
    <location>
        <begin position="485"/>
        <end position="521"/>
    </location>
</feature>
<evidence type="ECO:0000313" key="3">
    <source>
        <dbReference type="EMBL" id="KAK3318499.1"/>
    </source>
</evidence>
<reference evidence="3" key="1">
    <citation type="journal article" date="2023" name="Mol. Phylogenet. Evol.">
        <title>Genome-scale phylogeny and comparative genomics of the fungal order Sordariales.</title>
        <authorList>
            <person name="Hensen N."/>
            <person name="Bonometti L."/>
            <person name="Westerberg I."/>
            <person name="Brannstrom I.O."/>
            <person name="Guillou S."/>
            <person name="Cros-Aarteil S."/>
            <person name="Calhoun S."/>
            <person name="Haridas S."/>
            <person name="Kuo A."/>
            <person name="Mondo S."/>
            <person name="Pangilinan J."/>
            <person name="Riley R."/>
            <person name="LaButti K."/>
            <person name="Andreopoulos B."/>
            <person name="Lipzen A."/>
            <person name="Chen C."/>
            <person name="Yan M."/>
            <person name="Daum C."/>
            <person name="Ng V."/>
            <person name="Clum A."/>
            <person name="Steindorff A."/>
            <person name="Ohm R.A."/>
            <person name="Martin F."/>
            <person name="Silar P."/>
            <person name="Natvig D.O."/>
            <person name="Lalanne C."/>
            <person name="Gautier V."/>
            <person name="Ament-Velasquez S.L."/>
            <person name="Kruys A."/>
            <person name="Hutchinson M.I."/>
            <person name="Powell A.J."/>
            <person name="Barry K."/>
            <person name="Miller A.N."/>
            <person name="Grigoriev I.V."/>
            <person name="Debuchy R."/>
            <person name="Gladieux P."/>
            <person name="Hiltunen Thoren M."/>
            <person name="Johannesson H."/>
        </authorList>
    </citation>
    <scope>NUCLEOTIDE SEQUENCE</scope>
    <source>
        <strain evidence="3">CBS 118394</strain>
    </source>
</reference>
<sequence length="1007" mass="112951">MASSGSVKDLTKAVNTFMQAPVLPLPDELTAIISGYLDRHAKSDDGTADRVNEELLSIYGRTVHGHPEKYAGFLAILRELRPAIRTPARIFEWWDRLLDPVLEHVDQERGLAKEVLNNTLDLLSIDESDTSIDASQAGLTPFTNRLLSRWMEARANHPEDVFSVDFKESMVKKALMVFGKKDPKGFMNCLNNYVVKKDYRNSALSLLCDFVQSQPPHLHLVLQTDLFANILHSLQKDDSTSTITVALVAVMVLLPYIPSSLVPFLPTLFNIYARLLFWDRDSYFAQEHTEIGVESERAKDEIPWEKCLLDPDRDGSSLPYLTQYFTMLYGLYPLNFMDYIRKPQRYLRHANNADDIDVQAMEIRDRSEQFREQHRLHPNFYNLTIESEKTDLSRWIKSEADEVLGNCLALFIEPAPEPVNTLNRAPPPGVVSYPAEEQSISDSPESDALLGGSFKDDSNAIRASMSANMAASHLAILAASHSQGRTTSELVRRGSQSSHPSGYESFDTKPHDIGGDSPTLPPHLVQSSSHTQLQDIIHSNKMRKSNSLHLPANDSVPSLALSLQQSATERSLIQPSHTLITPNTASSVTELGAQVSRLYHENLLLRNDLQFERYINKQHISHMGELRRKQIREAATEAETQNLVMANRSLKQRLDDAKNREAQLKKEFENRRNMAKKWETSLSDKVKTLRDEQKKWASESKDVKRQLEKVLDDSRRLRKLIDVVEEKKLKAEQSLEAVDISADEIQALKAEIARLSEAEREYQAKQLAMTRSMEESQIAKNKADQLSKDLTARDHQLYQTKKNYESQIIALNTKLARALKETSGKSASEVAAVYESALASSRAKQAELQKQYSALMRKYTVLQSSLLDMSCDAAEKKGASHEPSSSFSGEHELPPMSRSPISIRNRSRRGFSDPEAFDVVSHNATPPLEPVSSSVGSPTQRPATPSGTGAADVSGAGKSTSPQAERYHGRGGVQNAIRKERKDKKEEKSDKKDKRSAAGLRGIRGFV</sequence>
<feature type="region of interest" description="Disordered" evidence="2">
    <location>
        <begin position="874"/>
        <end position="1007"/>
    </location>
</feature>
<evidence type="ECO:0000256" key="1">
    <source>
        <dbReference type="SAM" id="Coils"/>
    </source>
</evidence>
<dbReference type="Pfam" id="PF04388">
    <property type="entry name" value="Hamartin"/>
    <property type="match status" value="1"/>
</dbReference>
<dbReference type="AlphaFoldDB" id="A0AAE0M5E2"/>
<dbReference type="GO" id="GO:0051726">
    <property type="term" value="P:regulation of cell cycle"/>
    <property type="evidence" value="ECO:0007669"/>
    <property type="project" value="TreeGrafter"/>
</dbReference>
<accession>A0AAE0M5E2</accession>
<protein>
    <submittedName>
        <fullName evidence="3">Hamartin protein-domain-containing protein</fullName>
    </submittedName>
</protein>
<reference evidence="3" key="2">
    <citation type="submission" date="2023-06" db="EMBL/GenBank/DDBJ databases">
        <authorList>
            <consortium name="Lawrence Berkeley National Laboratory"/>
            <person name="Haridas S."/>
            <person name="Hensen N."/>
            <person name="Bonometti L."/>
            <person name="Westerberg I."/>
            <person name="Brannstrom I.O."/>
            <person name="Guillou S."/>
            <person name="Cros-Aarteil S."/>
            <person name="Calhoun S."/>
            <person name="Kuo A."/>
            <person name="Mondo S."/>
            <person name="Pangilinan J."/>
            <person name="Riley R."/>
            <person name="Labutti K."/>
            <person name="Andreopoulos B."/>
            <person name="Lipzen A."/>
            <person name="Chen C."/>
            <person name="Yanf M."/>
            <person name="Daum C."/>
            <person name="Ng V."/>
            <person name="Clum A."/>
            <person name="Steindorff A."/>
            <person name="Ohm R."/>
            <person name="Martin F."/>
            <person name="Silar P."/>
            <person name="Natvig D."/>
            <person name="Lalanne C."/>
            <person name="Gautier V."/>
            <person name="Ament-Velasquez S.L."/>
            <person name="Kruys A."/>
            <person name="Hutchinson M.I."/>
            <person name="Powell A.J."/>
            <person name="Barry K."/>
            <person name="Miller A.N."/>
            <person name="Grigoriev I.V."/>
            <person name="Debuchy R."/>
            <person name="Gladieux P."/>
            <person name="Thoren M.H."/>
            <person name="Johannesson H."/>
        </authorList>
    </citation>
    <scope>NUCLEOTIDE SEQUENCE</scope>
    <source>
        <strain evidence="3">CBS 118394</strain>
    </source>
</reference>